<proteinExistence type="evidence at transcript level"/>
<dbReference type="GO" id="GO:0016298">
    <property type="term" value="F:lipase activity"/>
    <property type="evidence" value="ECO:0007669"/>
    <property type="project" value="TreeGrafter"/>
</dbReference>
<evidence type="ECO:0000256" key="3">
    <source>
        <dbReference type="SAM" id="SignalP"/>
    </source>
</evidence>
<name>Q5VLJ6_HEVBR</name>
<sequence length="366" mass="41163">MASLAYSLFILSLFTFTLLNPVCSELDEYLFSFGDGLYDAGNAKFIYPDKYLPSYHHPYGTTFFDYPTGRFSDGRTVVDFVAENVSLPRIPPFKNKEANFTYGANFASEGATASDSNPLIDFRSQIRDFGELKLEWAVQLVNVTELARRLKKAVYLISFGADDYLNYEIPSEASREQLESIVDVVLGNISDRIKELYDFGARKFVVENVAPLGLIPFIKQTSDNSTLFYELASLHAMKLPQILEKIQDGYLFPEFNYTVFNYFGIIKEIIDAPGEHGFKYGDIACCGNSTYRGQACGFLDYEFCVCGNKTEYLFFDGTHNTDAANNLLAELMWDKESGFISPYGVKDFFPSPTTIQTLLTEATALG</sequence>
<accession>Q5VLJ6</accession>
<evidence type="ECO:0000256" key="2">
    <source>
        <dbReference type="ARBA" id="ARBA00022729"/>
    </source>
</evidence>
<evidence type="ECO:0000313" key="4">
    <source>
        <dbReference type="EMBL" id="AAP41849.1"/>
    </source>
</evidence>
<dbReference type="SUPFAM" id="SSF52266">
    <property type="entry name" value="SGNH hydrolase"/>
    <property type="match status" value="1"/>
</dbReference>
<dbReference type="InterPro" id="IPR035669">
    <property type="entry name" value="SGNH_plant_lipase-like"/>
</dbReference>
<dbReference type="AlphaFoldDB" id="Q5VLJ6"/>
<dbReference type="InterPro" id="IPR001087">
    <property type="entry name" value="GDSL"/>
</dbReference>
<feature type="chain" id="PRO_5004263548" evidence="3">
    <location>
        <begin position="25"/>
        <end position="366"/>
    </location>
</feature>
<reference evidence="4" key="1">
    <citation type="submission" date="2002-12" db="EMBL/GenBank/DDBJ databases">
        <title>Cloning and characterization of a cDNA encoding 50 kDa protein involved in latex coagulation.</title>
        <authorList>
            <person name="Kongsawadworakul P."/>
            <person name="Chrestin H."/>
        </authorList>
    </citation>
    <scope>NUCLEOTIDE SEQUENCE</scope>
</reference>
<dbReference type="PANTHER" id="PTHR45966">
    <property type="entry name" value="GDSL-LIKE LIPASE/ACYLHYDROLASE"/>
    <property type="match status" value="1"/>
</dbReference>
<dbReference type="PANTHER" id="PTHR45966:SF12">
    <property type="entry name" value="GDSL ESTERASE_LIPASE 1-LIKE ISOFORM X2"/>
    <property type="match status" value="1"/>
</dbReference>
<comment type="similarity">
    <text evidence="1">Belongs to the 'GDSL' lipolytic enzyme family.</text>
</comment>
<dbReference type="CDD" id="cd01837">
    <property type="entry name" value="SGNH_plant_lipase_like"/>
    <property type="match status" value="1"/>
</dbReference>
<keyword evidence="2 3" id="KW-0732">Signal</keyword>
<protein>
    <submittedName>
        <fullName evidence="4">50 kDa protein</fullName>
    </submittedName>
</protein>
<dbReference type="Pfam" id="PF00657">
    <property type="entry name" value="Lipase_GDSL"/>
    <property type="match status" value="1"/>
</dbReference>
<dbReference type="Allergome" id="388">
    <property type="allergen name" value="Hev b 4"/>
</dbReference>
<dbReference type="InterPro" id="IPR044552">
    <property type="entry name" value="GLIP1-5/GLL25"/>
</dbReference>
<dbReference type="EMBL" id="AY207386">
    <property type="protein sequence ID" value="AAP41849.1"/>
    <property type="molecule type" value="mRNA"/>
</dbReference>
<evidence type="ECO:0000256" key="1">
    <source>
        <dbReference type="ARBA" id="ARBA00008668"/>
    </source>
</evidence>
<organism evidence="4">
    <name type="scientific">Hevea brasiliensis</name>
    <name type="common">Para rubber tree</name>
    <name type="synonym">Siphonia brasiliensis</name>
    <dbReference type="NCBI Taxonomy" id="3981"/>
    <lineage>
        <taxon>Eukaryota</taxon>
        <taxon>Viridiplantae</taxon>
        <taxon>Streptophyta</taxon>
        <taxon>Embryophyta</taxon>
        <taxon>Tracheophyta</taxon>
        <taxon>Spermatophyta</taxon>
        <taxon>Magnoliopsida</taxon>
        <taxon>eudicotyledons</taxon>
        <taxon>Gunneridae</taxon>
        <taxon>Pentapetalae</taxon>
        <taxon>rosids</taxon>
        <taxon>fabids</taxon>
        <taxon>Malpighiales</taxon>
        <taxon>Euphorbiaceae</taxon>
        <taxon>Crotonoideae</taxon>
        <taxon>Micrandreae</taxon>
        <taxon>Hevea</taxon>
    </lineage>
</organism>
<feature type="signal peptide" evidence="3">
    <location>
        <begin position="1"/>
        <end position="24"/>
    </location>
</feature>
<dbReference type="Gene3D" id="3.40.50.1110">
    <property type="entry name" value="SGNH hydrolase"/>
    <property type="match status" value="1"/>
</dbReference>
<dbReference type="InterPro" id="IPR036514">
    <property type="entry name" value="SGNH_hydro_sf"/>
</dbReference>